<organism evidence="1 2">
    <name type="scientific">Raoultella phage Ro1</name>
    <dbReference type="NCBI Taxonomy" id="2053702"/>
    <lineage>
        <taxon>Viruses</taxon>
        <taxon>Duplodnaviria</taxon>
        <taxon>Heunggongvirae</taxon>
        <taxon>Uroviricota</taxon>
        <taxon>Caudoviricetes</taxon>
        <taxon>Vequintavirinae</taxon>
        <taxon>Mydovirus</taxon>
        <taxon>Mydovirus Ro1</taxon>
    </lineage>
</organism>
<keyword evidence="2" id="KW-1185">Reference proteome</keyword>
<evidence type="ECO:0000313" key="2">
    <source>
        <dbReference type="Proteomes" id="UP000241480"/>
    </source>
</evidence>
<proteinExistence type="predicted"/>
<gene>
    <name evidence="1" type="ORF">Ro1_00234</name>
</gene>
<protein>
    <submittedName>
        <fullName evidence="1">Uncharacterized protein</fullName>
    </submittedName>
</protein>
<evidence type="ECO:0000313" key="1">
    <source>
        <dbReference type="EMBL" id="AUE23439.1"/>
    </source>
</evidence>
<dbReference type="Proteomes" id="UP000241480">
    <property type="component" value="Segment"/>
</dbReference>
<accession>A0A2H4YGZ7</accession>
<dbReference type="EMBL" id="MG250486">
    <property type="protein sequence ID" value="AUE23439.1"/>
    <property type="molecule type" value="Genomic_DNA"/>
</dbReference>
<name>A0A2H4YGZ7_9CAUD</name>
<sequence>MTKIRKFFKWLCSLFGTNTIVTVGNNNNTFVSQTTKVTTVLPKFPNRKR</sequence>
<reference evidence="1 2" key="1">
    <citation type="submission" date="2017-10" db="EMBL/GenBank/DDBJ databases">
        <title>Antibacterial composition for extension of chilled fish shelf life and decreasing of risk of food-borne infections, bacteriophage strains for its preparation.</title>
        <authorList>
            <person name="Zulkarneev E.R."/>
            <person name="Aleshkin A.V."/>
            <person name="Rubalsky O.V."/>
            <person name="Kiseleva I.A."/>
            <person name="Rubalskii E.O."/>
            <person name="Lebedev S.N."/>
        </authorList>
    </citation>
    <scope>NUCLEOTIDE SEQUENCE [LARGE SCALE GENOMIC DNA]</scope>
</reference>